<dbReference type="AlphaFoldDB" id="A0AAD9V707"/>
<dbReference type="PROSITE" id="PS50072">
    <property type="entry name" value="CSA_PPIASE_2"/>
    <property type="match status" value="1"/>
</dbReference>
<dbReference type="GO" id="GO:0003755">
    <property type="term" value="F:peptidyl-prolyl cis-trans isomerase activity"/>
    <property type="evidence" value="ECO:0007669"/>
    <property type="project" value="UniProtKB-KW"/>
</dbReference>
<evidence type="ECO:0000259" key="6">
    <source>
        <dbReference type="PROSITE" id="PS50072"/>
    </source>
</evidence>
<organism evidence="7 8">
    <name type="scientific">Acropora cervicornis</name>
    <name type="common">Staghorn coral</name>
    <dbReference type="NCBI Taxonomy" id="6130"/>
    <lineage>
        <taxon>Eukaryota</taxon>
        <taxon>Metazoa</taxon>
        <taxon>Cnidaria</taxon>
        <taxon>Anthozoa</taxon>
        <taxon>Hexacorallia</taxon>
        <taxon>Scleractinia</taxon>
        <taxon>Astrocoeniina</taxon>
        <taxon>Acroporidae</taxon>
        <taxon>Acropora</taxon>
    </lineage>
</organism>
<sequence length="319" mass="34965">MISLILVLFSSCFILVGRILFELFFDKCPKTAENFRSLCVGDKGNGPVTGKPLHFKGSTFHRSKSYNTGGDFGNHDGTGGDKRPQSSFNYDNWLTLGRAWLVSLFLCLQHDEPGLLSMANSGPNTNGSQFFITCVPTPHLDGKHVVFGKVLKGMNVLRELEKTPVYADDSKPVKPCVIYECGELQPGEDDGFSGIDDGTGDKLPEWPSDSELDFKNLLKSIGNEQFKAQNYEVAEKKYAKTLRYLKHIDSDDETDSSEGENDAPKDEKASGSEEKIKTLSISCYLNSAACKGKLGDHSGAVEDCNEVNSFSSLACVLKT</sequence>
<dbReference type="Gene3D" id="1.10.150.160">
    <property type="match status" value="1"/>
</dbReference>
<dbReference type="PRINTS" id="PR00153">
    <property type="entry name" value="CSAPPISMRASE"/>
</dbReference>
<dbReference type="EC" id="5.2.1.8" evidence="2"/>
<dbReference type="EMBL" id="JARQWQ010000025">
    <property type="protein sequence ID" value="KAK2563524.1"/>
    <property type="molecule type" value="Genomic_DNA"/>
</dbReference>
<dbReference type="Pfam" id="PF00160">
    <property type="entry name" value="Pro_isomerase"/>
    <property type="match status" value="1"/>
</dbReference>
<keyword evidence="8" id="KW-1185">Reference proteome</keyword>
<evidence type="ECO:0000256" key="1">
    <source>
        <dbReference type="ARBA" id="ARBA00000971"/>
    </source>
</evidence>
<feature type="non-terminal residue" evidence="7">
    <location>
        <position position="1"/>
    </location>
</feature>
<feature type="domain" description="PPIase cyclophilin-type" evidence="6">
    <location>
        <begin position="16"/>
        <end position="183"/>
    </location>
</feature>
<dbReference type="InterPro" id="IPR002130">
    <property type="entry name" value="Cyclophilin-type_PPIase_dom"/>
</dbReference>
<dbReference type="GO" id="GO:0005829">
    <property type="term" value="C:cytosol"/>
    <property type="evidence" value="ECO:0007669"/>
    <property type="project" value="TreeGrafter"/>
</dbReference>
<evidence type="ECO:0000256" key="5">
    <source>
        <dbReference type="SAM" id="MobiDB-lite"/>
    </source>
</evidence>
<dbReference type="PANTHER" id="PTHR11071:SF561">
    <property type="entry name" value="PEPTIDYL-PROLYL CIS-TRANS ISOMERASE D-RELATED"/>
    <property type="match status" value="1"/>
</dbReference>
<evidence type="ECO:0000256" key="3">
    <source>
        <dbReference type="ARBA" id="ARBA00023110"/>
    </source>
</evidence>
<comment type="caution">
    <text evidence="7">The sequence shown here is derived from an EMBL/GenBank/DDBJ whole genome shotgun (WGS) entry which is preliminary data.</text>
</comment>
<dbReference type="InterPro" id="IPR029000">
    <property type="entry name" value="Cyclophilin-like_dom_sf"/>
</dbReference>
<dbReference type="GO" id="GO:0006457">
    <property type="term" value="P:protein folding"/>
    <property type="evidence" value="ECO:0007669"/>
    <property type="project" value="TreeGrafter"/>
</dbReference>
<reference evidence="7" key="2">
    <citation type="journal article" date="2023" name="Science">
        <title>Genomic signatures of disease resistance in endangered staghorn corals.</title>
        <authorList>
            <person name="Vollmer S.V."/>
            <person name="Selwyn J.D."/>
            <person name="Despard B.A."/>
            <person name="Roesel C.L."/>
        </authorList>
    </citation>
    <scope>NUCLEOTIDE SEQUENCE</scope>
    <source>
        <strain evidence="7">K2</strain>
    </source>
</reference>
<keyword evidence="3" id="KW-0697">Rotamase</keyword>
<dbReference type="Proteomes" id="UP001249851">
    <property type="component" value="Unassembled WGS sequence"/>
</dbReference>
<dbReference type="SUPFAM" id="SSF48452">
    <property type="entry name" value="TPR-like"/>
    <property type="match status" value="1"/>
</dbReference>
<reference evidence="7" key="1">
    <citation type="journal article" date="2023" name="G3 (Bethesda)">
        <title>Whole genome assembly and annotation of the endangered Caribbean coral Acropora cervicornis.</title>
        <authorList>
            <person name="Selwyn J.D."/>
            <person name="Vollmer S.V."/>
        </authorList>
    </citation>
    <scope>NUCLEOTIDE SEQUENCE</scope>
    <source>
        <strain evidence="7">K2</strain>
    </source>
</reference>
<feature type="compositionally biased region" description="Basic and acidic residues" evidence="5">
    <location>
        <begin position="262"/>
        <end position="273"/>
    </location>
</feature>
<evidence type="ECO:0000256" key="2">
    <source>
        <dbReference type="ARBA" id="ARBA00013194"/>
    </source>
</evidence>
<name>A0AAD9V707_ACRCE</name>
<feature type="compositionally biased region" description="Acidic residues" evidence="5">
    <location>
        <begin position="250"/>
        <end position="261"/>
    </location>
</feature>
<evidence type="ECO:0000256" key="4">
    <source>
        <dbReference type="ARBA" id="ARBA00023235"/>
    </source>
</evidence>
<gene>
    <name evidence="7" type="ORF">P5673_013243</name>
</gene>
<keyword evidence="4 7" id="KW-0413">Isomerase</keyword>
<evidence type="ECO:0000313" key="8">
    <source>
        <dbReference type="Proteomes" id="UP001249851"/>
    </source>
</evidence>
<dbReference type="PANTHER" id="PTHR11071">
    <property type="entry name" value="PEPTIDYL-PROLYL CIS-TRANS ISOMERASE"/>
    <property type="match status" value="1"/>
</dbReference>
<dbReference type="InterPro" id="IPR011990">
    <property type="entry name" value="TPR-like_helical_dom_sf"/>
</dbReference>
<comment type="catalytic activity">
    <reaction evidence="1">
        <text>[protein]-peptidylproline (omega=180) = [protein]-peptidylproline (omega=0)</text>
        <dbReference type="Rhea" id="RHEA:16237"/>
        <dbReference type="Rhea" id="RHEA-COMP:10747"/>
        <dbReference type="Rhea" id="RHEA-COMP:10748"/>
        <dbReference type="ChEBI" id="CHEBI:83833"/>
        <dbReference type="ChEBI" id="CHEBI:83834"/>
        <dbReference type="EC" id="5.2.1.8"/>
    </reaction>
</comment>
<dbReference type="SUPFAM" id="SSF50891">
    <property type="entry name" value="Cyclophilin-like"/>
    <property type="match status" value="1"/>
</dbReference>
<proteinExistence type="predicted"/>
<dbReference type="Gene3D" id="2.40.100.10">
    <property type="entry name" value="Cyclophilin-like"/>
    <property type="match status" value="1"/>
</dbReference>
<protein>
    <recommendedName>
        <fullName evidence="2">peptidylprolyl isomerase</fullName>
        <ecNumber evidence="2">5.2.1.8</ecNumber>
    </recommendedName>
</protein>
<dbReference type="FunFam" id="2.40.100.10:FF:000025">
    <property type="entry name" value="Peptidyl-prolyl cis-trans isomerase CYP19-2"/>
    <property type="match status" value="1"/>
</dbReference>
<dbReference type="GO" id="GO:0016018">
    <property type="term" value="F:cyclosporin A binding"/>
    <property type="evidence" value="ECO:0007669"/>
    <property type="project" value="TreeGrafter"/>
</dbReference>
<accession>A0AAD9V707</accession>
<evidence type="ECO:0000313" key="7">
    <source>
        <dbReference type="EMBL" id="KAK2563524.1"/>
    </source>
</evidence>
<feature type="region of interest" description="Disordered" evidence="5">
    <location>
        <begin position="249"/>
        <end position="273"/>
    </location>
</feature>